<evidence type="ECO:0000256" key="6">
    <source>
        <dbReference type="ARBA" id="ARBA00023136"/>
    </source>
</evidence>
<feature type="transmembrane region" description="Helical" evidence="7">
    <location>
        <begin position="190"/>
        <end position="212"/>
    </location>
</feature>
<comment type="subcellular location">
    <subcellularLocation>
        <location evidence="1">Cell membrane</location>
        <topology evidence="1">Multi-pass membrane protein</topology>
    </subcellularLocation>
</comment>
<dbReference type="Proteomes" id="UP000183208">
    <property type="component" value="Unassembled WGS sequence"/>
</dbReference>
<dbReference type="GO" id="GO:0022857">
    <property type="term" value="F:transmembrane transporter activity"/>
    <property type="evidence" value="ECO:0007669"/>
    <property type="project" value="InterPro"/>
</dbReference>
<organism evidence="9 10">
    <name type="scientific">Bradyrhizobium lablabi</name>
    <dbReference type="NCBI Taxonomy" id="722472"/>
    <lineage>
        <taxon>Bacteria</taxon>
        <taxon>Pseudomonadati</taxon>
        <taxon>Pseudomonadota</taxon>
        <taxon>Alphaproteobacteria</taxon>
        <taxon>Hyphomicrobiales</taxon>
        <taxon>Nitrobacteraceae</taxon>
        <taxon>Bradyrhizobium</taxon>
    </lineage>
</organism>
<evidence type="ECO:0000259" key="8">
    <source>
        <dbReference type="PROSITE" id="PS50850"/>
    </source>
</evidence>
<gene>
    <name evidence="9" type="ORF">SAMN05444171_6342</name>
</gene>
<keyword evidence="2" id="KW-0813">Transport</keyword>
<evidence type="ECO:0000313" key="9">
    <source>
        <dbReference type="EMBL" id="SEE12541.1"/>
    </source>
</evidence>
<dbReference type="InterPro" id="IPR020846">
    <property type="entry name" value="MFS_dom"/>
</dbReference>
<feature type="transmembrane region" description="Helical" evidence="7">
    <location>
        <begin position="268"/>
        <end position="288"/>
    </location>
</feature>
<keyword evidence="3" id="KW-1003">Cell membrane</keyword>
<evidence type="ECO:0000256" key="7">
    <source>
        <dbReference type="SAM" id="Phobius"/>
    </source>
</evidence>
<feature type="transmembrane region" description="Helical" evidence="7">
    <location>
        <begin position="322"/>
        <end position="346"/>
    </location>
</feature>
<proteinExistence type="predicted"/>
<feature type="transmembrane region" description="Helical" evidence="7">
    <location>
        <begin position="157"/>
        <end position="178"/>
    </location>
</feature>
<accession>A0A1M7FY00</accession>
<dbReference type="OrthoDB" id="9810492at2"/>
<evidence type="ECO:0000256" key="4">
    <source>
        <dbReference type="ARBA" id="ARBA00022692"/>
    </source>
</evidence>
<dbReference type="Pfam" id="PF07690">
    <property type="entry name" value="MFS_1"/>
    <property type="match status" value="1"/>
</dbReference>
<dbReference type="PANTHER" id="PTHR23517">
    <property type="entry name" value="RESISTANCE PROTEIN MDTM, PUTATIVE-RELATED-RELATED"/>
    <property type="match status" value="1"/>
</dbReference>
<dbReference type="PROSITE" id="PS50850">
    <property type="entry name" value="MFS"/>
    <property type="match status" value="1"/>
</dbReference>
<name>A0A1M7FY00_9BRAD</name>
<evidence type="ECO:0000256" key="5">
    <source>
        <dbReference type="ARBA" id="ARBA00022989"/>
    </source>
</evidence>
<dbReference type="InterPro" id="IPR036259">
    <property type="entry name" value="MFS_trans_sf"/>
</dbReference>
<sequence>MFEESPAFVNRTEADRTQPPVRERFVLGRRASLLVSAGVVSHTLWTSAAPALTYGLYAEEWHLSHTVTAGIFAIYPICVVVMLVGFGGISDQIGRRATMLAGLFASLVGALLFAVAPDVWWVFAGRALMGIGVGLAASPSTAAILEFSSPESAKYAASVTMGAQAAGFAAALLLGGALTEYGPWPTRLCFWVLSLFLVILLTGTWLLPHHAPGGAGRDWRSRMPSVPKRVRRIFAMSSTAMVAAYTFGVLVLSLGGQVEHDLIGSPNSFLNSAVLSLFPIVMAAIGIIARALRPLMALMVGALVSCLGMVLLMVAVNFRDLVIYLLATAVAGGAYSLLFVGGLQVISVAAIERNRGGVLSALYLLGYLSMGALALVLGAIATTRGLGFAVDLGAAAIILMNVATLVLAMITPSQVLGPPVVGEFDAIGKKVEEDTDPKRQEPTLPKIDSMQFVDVARIERLEDRDETIGGNIIPDYERGQPNEADIVEGERPQRIAIAGLDISRGRYRSLHALLGQRPALHRSGIAEVKTIMLRQLIRRLRDAVSRKIAR</sequence>
<feature type="domain" description="Major facilitator superfamily (MFS) profile" evidence="8">
    <location>
        <begin position="31"/>
        <end position="412"/>
    </location>
</feature>
<dbReference type="EMBL" id="FNTI01000001">
    <property type="protein sequence ID" value="SEE12541.1"/>
    <property type="molecule type" value="Genomic_DNA"/>
</dbReference>
<dbReference type="InterPro" id="IPR050171">
    <property type="entry name" value="MFS_Transporters"/>
</dbReference>
<keyword evidence="6 7" id="KW-0472">Membrane</keyword>
<dbReference type="InterPro" id="IPR011701">
    <property type="entry name" value="MFS"/>
</dbReference>
<keyword evidence="4 7" id="KW-0812">Transmembrane</keyword>
<protein>
    <submittedName>
        <fullName evidence="9">Predicted arabinose efflux permease, MFS family</fullName>
    </submittedName>
</protein>
<dbReference type="Gene3D" id="1.20.1250.20">
    <property type="entry name" value="MFS general substrate transporter like domains"/>
    <property type="match status" value="1"/>
</dbReference>
<dbReference type="AlphaFoldDB" id="A0A1M7FY00"/>
<dbReference type="GO" id="GO:0005886">
    <property type="term" value="C:plasma membrane"/>
    <property type="evidence" value="ECO:0007669"/>
    <property type="project" value="UniProtKB-SubCell"/>
</dbReference>
<evidence type="ECO:0000313" key="10">
    <source>
        <dbReference type="Proteomes" id="UP000183208"/>
    </source>
</evidence>
<evidence type="ECO:0000256" key="1">
    <source>
        <dbReference type="ARBA" id="ARBA00004651"/>
    </source>
</evidence>
<reference evidence="9 10" key="1">
    <citation type="submission" date="2016-10" db="EMBL/GenBank/DDBJ databases">
        <authorList>
            <person name="de Groot N.N."/>
        </authorList>
    </citation>
    <scope>NUCLEOTIDE SEQUENCE [LARGE SCALE GENOMIC DNA]</scope>
    <source>
        <strain evidence="9 10">GAS522</strain>
    </source>
</reference>
<feature type="transmembrane region" description="Helical" evidence="7">
    <location>
        <begin position="358"/>
        <end position="380"/>
    </location>
</feature>
<evidence type="ECO:0000256" key="3">
    <source>
        <dbReference type="ARBA" id="ARBA00022475"/>
    </source>
</evidence>
<dbReference type="SUPFAM" id="SSF103473">
    <property type="entry name" value="MFS general substrate transporter"/>
    <property type="match status" value="1"/>
</dbReference>
<feature type="transmembrane region" description="Helical" evidence="7">
    <location>
        <begin position="63"/>
        <end position="86"/>
    </location>
</feature>
<feature type="transmembrane region" description="Helical" evidence="7">
    <location>
        <begin position="98"/>
        <end position="117"/>
    </location>
</feature>
<feature type="transmembrane region" description="Helical" evidence="7">
    <location>
        <begin position="295"/>
        <end position="316"/>
    </location>
</feature>
<feature type="transmembrane region" description="Helical" evidence="7">
    <location>
        <begin position="233"/>
        <end position="256"/>
    </location>
</feature>
<keyword evidence="5 7" id="KW-1133">Transmembrane helix</keyword>
<feature type="transmembrane region" description="Helical" evidence="7">
    <location>
        <begin position="31"/>
        <end position="57"/>
    </location>
</feature>
<evidence type="ECO:0000256" key="2">
    <source>
        <dbReference type="ARBA" id="ARBA00022448"/>
    </source>
</evidence>
<feature type="transmembrane region" description="Helical" evidence="7">
    <location>
        <begin position="386"/>
        <end position="410"/>
    </location>
</feature>